<sequence>MTSIYEKAMGKSFYNLHPKLQKRYTIVQGGSFQASGIMKNIQRGPNWLYPLFLLGLKRKLLFPDQGKNIPFTMVNEVQNDKQDKQEIVRWERVFHFKKKQRIFTTITRYDDERNIIIDYLGEPSLFSSDLDYSSTDQGDLKIKTINQRILLGRFEIPLPKILQGSGTVIEKYLDDKDVYYVQVEIRNPMVGILFKYEGEFTQI</sequence>
<gene>
    <name evidence="2" type="ORF">ERL59_02160</name>
</gene>
<evidence type="ECO:0000313" key="3">
    <source>
        <dbReference type="Proteomes" id="UP000448943"/>
    </source>
</evidence>
<dbReference type="EMBL" id="SIJB01000005">
    <property type="protein sequence ID" value="NBI27765.1"/>
    <property type="molecule type" value="Genomic_DNA"/>
</dbReference>
<accession>A0A6N9PYR0</accession>
<dbReference type="Proteomes" id="UP000448943">
    <property type="component" value="Unassembled WGS sequence"/>
</dbReference>
<dbReference type="OrthoDB" id="2448833at2"/>
<dbReference type="InterPro" id="IPR025311">
    <property type="entry name" value="DUF4166"/>
</dbReference>
<comment type="caution">
    <text evidence="2">The sequence shown here is derived from an EMBL/GenBank/DDBJ whole genome shotgun (WGS) entry which is preliminary data.</text>
</comment>
<feature type="domain" description="DUF4166" evidence="1">
    <location>
        <begin position="16"/>
        <end position="200"/>
    </location>
</feature>
<reference evidence="2 3" key="1">
    <citation type="submission" date="2019-01" db="EMBL/GenBank/DDBJ databases">
        <title>Chengkuizengella sp. nov., isolated from deep-sea sediment of East Pacific Ocean.</title>
        <authorList>
            <person name="Yang J."/>
            <person name="Lai Q."/>
            <person name="Shao Z."/>
        </authorList>
    </citation>
    <scope>NUCLEOTIDE SEQUENCE [LARGE SCALE GENOMIC DNA]</scope>
    <source>
        <strain evidence="2 3">YPA3-1-1</strain>
    </source>
</reference>
<dbReference type="AlphaFoldDB" id="A0A6N9PYR0"/>
<proteinExistence type="predicted"/>
<dbReference type="Pfam" id="PF13761">
    <property type="entry name" value="DUF4166"/>
    <property type="match status" value="1"/>
</dbReference>
<name>A0A6N9PYR0_9BACL</name>
<organism evidence="2 3">
    <name type="scientific">Chengkuizengella marina</name>
    <dbReference type="NCBI Taxonomy" id="2507566"/>
    <lineage>
        <taxon>Bacteria</taxon>
        <taxon>Bacillati</taxon>
        <taxon>Bacillota</taxon>
        <taxon>Bacilli</taxon>
        <taxon>Bacillales</taxon>
        <taxon>Paenibacillaceae</taxon>
        <taxon>Chengkuizengella</taxon>
    </lineage>
</organism>
<protein>
    <submittedName>
        <fullName evidence="2">DUF4166 domain-containing protein</fullName>
    </submittedName>
</protein>
<keyword evidence="3" id="KW-1185">Reference proteome</keyword>
<evidence type="ECO:0000259" key="1">
    <source>
        <dbReference type="Pfam" id="PF13761"/>
    </source>
</evidence>
<evidence type="ECO:0000313" key="2">
    <source>
        <dbReference type="EMBL" id="NBI27765.1"/>
    </source>
</evidence>
<dbReference type="RefSeq" id="WP_160644025.1">
    <property type="nucleotide sequence ID" value="NZ_SIJB01000005.1"/>
</dbReference>